<keyword evidence="3" id="KW-0677">Repeat</keyword>
<keyword evidence="2" id="KW-0808">Transferase</keyword>
<protein>
    <submittedName>
        <fullName evidence="5">N-acetyltransferase</fullName>
    </submittedName>
</protein>
<dbReference type="PROSITE" id="PS00101">
    <property type="entry name" value="HEXAPEP_TRANSFERASES"/>
    <property type="match status" value="1"/>
</dbReference>
<dbReference type="SUPFAM" id="SSF51161">
    <property type="entry name" value="Trimeric LpxA-like enzymes"/>
    <property type="match status" value="1"/>
</dbReference>
<dbReference type="EMBL" id="JALIDZ010000002">
    <property type="protein sequence ID" value="MCT8971070.1"/>
    <property type="molecule type" value="Genomic_DNA"/>
</dbReference>
<comment type="similarity">
    <text evidence="1">Belongs to the transferase hexapeptide repeat family.</text>
</comment>
<dbReference type="Gene3D" id="2.160.10.10">
    <property type="entry name" value="Hexapeptide repeat proteins"/>
    <property type="match status" value="1"/>
</dbReference>
<accession>A0AAW5QSY2</accession>
<comment type="caution">
    <text evidence="5">The sequence shown here is derived from an EMBL/GenBank/DDBJ whole genome shotgun (WGS) entry which is preliminary data.</text>
</comment>
<dbReference type="InterPro" id="IPR011004">
    <property type="entry name" value="Trimer_LpxA-like_sf"/>
</dbReference>
<dbReference type="Proteomes" id="UP001320898">
    <property type="component" value="Unassembled WGS sequence"/>
</dbReference>
<dbReference type="InterPro" id="IPR001451">
    <property type="entry name" value="Hexapep"/>
</dbReference>
<evidence type="ECO:0000256" key="2">
    <source>
        <dbReference type="ARBA" id="ARBA00022679"/>
    </source>
</evidence>
<dbReference type="AlphaFoldDB" id="A0AAW5QSY2"/>
<dbReference type="InterPro" id="IPR050179">
    <property type="entry name" value="Trans_hexapeptide_repeat"/>
</dbReference>
<dbReference type="GO" id="GO:0016746">
    <property type="term" value="F:acyltransferase activity"/>
    <property type="evidence" value="ECO:0007669"/>
    <property type="project" value="UniProtKB-KW"/>
</dbReference>
<dbReference type="PANTHER" id="PTHR43300:SF4">
    <property type="entry name" value="ACYL-[ACYL-CARRIER-PROTEIN]--UDP-N-ACETYLGLUCOSAMINE O-ACYLTRANSFERASE"/>
    <property type="match status" value="1"/>
</dbReference>
<evidence type="ECO:0000256" key="4">
    <source>
        <dbReference type="ARBA" id="ARBA00023315"/>
    </source>
</evidence>
<dbReference type="PANTHER" id="PTHR43300">
    <property type="entry name" value="ACETYLTRANSFERASE"/>
    <property type="match status" value="1"/>
</dbReference>
<dbReference type="CDD" id="cd03358">
    <property type="entry name" value="LbH_WxcM_N_like"/>
    <property type="match status" value="1"/>
</dbReference>
<keyword evidence="6" id="KW-1185">Reference proteome</keyword>
<gene>
    <name evidence="5" type="ORF">MUB46_04280</name>
</gene>
<evidence type="ECO:0000256" key="3">
    <source>
        <dbReference type="ARBA" id="ARBA00022737"/>
    </source>
</evidence>
<sequence>MPLNNVVLGDDVSITHPDLVNLYGCQIGSGSKIGPFVEIQKNSSVGKNCKISSHSFVCEGVTIEDNVMVAHGVVFTNDLFPRATNEDGSMQDEADWEVVPTRVCRGASIGSNATILAGVTVGARAIVGAGAVVTQDVPENAIVAGVPARVLRFLDKGAEGQDPKVAFLNTKSAELR</sequence>
<proteinExistence type="inferred from homology"/>
<dbReference type="InterPro" id="IPR018357">
    <property type="entry name" value="Hexapep_transf_CS"/>
</dbReference>
<name>A0AAW5QSY2_9HYPH</name>
<dbReference type="RefSeq" id="WP_261614641.1">
    <property type="nucleotide sequence ID" value="NZ_JALIDZ010000002.1"/>
</dbReference>
<dbReference type="Pfam" id="PF00132">
    <property type="entry name" value="Hexapep"/>
    <property type="match status" value="2"/>
</dbReference>
<evidence type="ECO:0000313" key="6">
    <source>
        <dbReference type="Proteomes" id="UP001320898"/>
    </source>
</evidence>
<evidence type="ECO:0000313" key="5">
    <source>
        <dbReference type="EMBL" id="MCT8971070.1"/>
    </source>
</evidence>
<reference evidence="5 6" key="1">
    <citation type="submission" date="2022-04" db="EMBL/GenBank/DDBJ databases">
        <authorList>
            <person name="Ye Y.-Q."/>
            <person name="Du Z.-J."/>
        </authorList>
    </citation>
    <scope>NUCLEOTIDE SEQUENCE [LARGE SCALE GENOMIC DNA]</scope>
    <source>
        <strain evidence="5 6">A6E488</strain>
    </source>
</reference>
<organism evidence="5 6">
    <name type="scientific">Microbaculum marinisediminis</name>
    <dbReference type="NCBI Taxonomy" id="2931392"/>
    <lineage>
        <taxon>Bacteria</taxon>
        <taxon>Pseudomonadati</taxon>
        <taxon>Pseudomonadota</taxon>
        <taxon>Alphaproteobacteria</taxon>
        <taxon>Hyphomicrobiales</taxon>
        <taxon>Tepidamorphaceae</taxon>
        <taxon>Microbaculum</taxon>
    </lineage>
</organism>
<evidence type="ECO:0000256" key="1">
    <source>
        <dbReference type="ARBA" id="ARBA00007274"/>
    </source>
</evidence>
<keyword evidence="4" id="KW-0012">Acyltransferase</keyword>